<protein>
    <submittedName>
        <fullName evidence="5">Citrate lyase acyl carrier protein</fullName>
    </submittedName>
</protein>
<dbReference type="KEGG" id="cbol:CGC65_18395"/>
<dbReference type="GO" id="GO:0005737">
    <property type="term" value="C:cytoplasm"/>
    <property type="evidence" value="ECO:0007669"/>
    <property type="project" value="UniProtKB-SubCell"/>
</dbReference>
<keyword evidence="2" id="KW-0963">Cytoplasm</keyword>
<reference evidence="5" key="1">
    <citation type="submission" date="2019-11" db="EMBL/GenBank/DDBJ databases">
        <authorList>
            <person name="Feng L."/>
        </authorList>
    </citation>
    <scope>NUCLEOTIDE SEQUENCE</scope>
    <source>
        <strain evidence="5">CbolteaeLFYP116</strain>
    </source>
</reference>
<dbReference type="GO" id="GO:0016829">
    <property type="term" value="F:lyase activity"/>
    <property type="evidence" value="ECO:0007669"/>
    <property type="project" value="UniProtKB-KW"/>
</dbReference>
<keyword evidence="5" id="KW-0456">Lyase</keyword>
<dbReference type="AlphaFoldDB" id="A0A6N2S9L8"/>
<evidence type="ECO:0000313" key="5">
    <source>
        <dbReference type="EMBL" id="VYS90107.1"/>
    </source>
</evidence>
<dbReference type="PIRSF" id="PIRSF002736">
    <property type="entry name" value="Citrt_lyas_gamma"/>
    <property type="match status" value="1"/>
</dbReference>
<name>A0A6N2S9L8_9FIRM</name>
<feature type="modified residue" description="O-(phosphoribosyl dephospho-coenzyme A)serine" evidence="4">
    <location>
        <position position="14"/>
    </location>
</feature>
<evidence type="ECO:0000256" key="1">
    <source>
        <dbReference type="ARBA" id="ARBA00004496"/>
    </source>
</evidence>
<evidence type="ECO:0000256" key="2">
    <source>
        <dbReference type="ARBA" id="ARBA00022490"/>
    </source>
</evidence>
<organism evidence="5">
    <name type="scientific">Enterocloster bolteae</name>
    <dbReference type="NCBI Taxonomy" id="208479"/>
    <lineage>
        <taxon>Bacteria</taxon>
        <taxon>Bacillati</taxon>
        <taxon>Bacillota</taxon>
        <taxon>Clostridia</taxon>
        <taxon>Lachnospirales</taxon>
        <taxon>Lachnospiraceae</taxon>
        <taxon>Enterocloster</taxon>
    </lineage>
</organism>
<keyword evidence="3 4" id="KW-0597">Phosphoprotein</keyword>
<evidence type="ECO:0000256" key="4">
    <source>
        <dbReference type="PIRSR" id="PIRSR002736-50"/>
    </source>
</evidence>
<dbReference type="Pfam" id="PF06857">
    <property type="entry name" value="ACP"/>
    <property type="match status" value="1"/>
</dbReference>
<sequence>MIIHKNAVAGTLESSDILVVVQPAEHGIHIELQSTVYQQFGDDIIKTICEVTESLGVEAASIQANDHGALDCTIRARVETALRRASKEEAI</sequence>
<proteinExistence type="predicted"/>
<dbReference type="InterPro" id="IPR023439">
    <property type="entry name" value="Mal_deCO2ase/Cit_lyase_ACP"/>
</dbReference>
<dbReference type="GeneID" id="23112913"/>
<dbReference type="InterPro" id="IPR006495">
    <property type="entry name" value="CitD"/>
</dbReference>
<comment type="subcellular location">
    <subcellularLocation>
        <location evidence="1">Cytoplasm</location>
    </subcellularLocation>
</comment>
<dbReference type="NCBIfam" id="TIGR01608">
    <property type="entry name" value="citD"/>
    <property type="match status" value="1"/>
</dbReference>
<dbReference type="RefSeq" id="WP_002564850.1">
    <property type="nucleotide sequence ID" value="NZ_BAABZS010000001.1"/>
</dbReference>
<dbReference type="NCBIfam" id="NF009726">
    <property type="entry name" value="PRK13253.1"/>
    <property type="match status" value="1"/>
</dbReference>
<evidence type="ECO:0000256" key="3">
    <source>
        <dbReference type="ARBA" id="ARBA00022553"/>
    </source>
</evidence>
<gene>
    <name evidence="5" type="primary">citD_1</name>
    <name evidence="5" type="ORF">CBLFYP116_01090</name>
</gene>
<accession>A0A6N2S9L8</accession>
<dbReference type="EMBL" id="CACRTF010000009">
    <property type="protein sequence ID" value="VYS90107.1"/>
    <property type="molecule type" value="Genomic_DNA"/>
</dbReference>